<dbReference type="InterPro" id="IPR001932">
    <property type="entry name" value="PPM-type_phosphatase-like_dom"/>
</dbReference>
<evidence type="ECO:0000313" key="3">
    <source>
        <dbReference type="EMBL" id="QDU79860.1"/>
    </source>
</evidence>
<keyword evidence="3" id="KW-0378">Hydrolase</keyword>
<reference evidence="3 4" key="1">
    <citation type="submission" date="2019-02" db="EMBL/GenBank/DDBJ databases">
        <title>Deep-cultivation of Planctomycetes and their phenomic and genomic characterization uncovers novel biology.</title>
        <authorList>
            <person name="Wiegand S."/>
            <person name="Jogler M."/>
            <person name="Boedeker C."/>
            <person name="Pinto D."/>
            <person name="Vollmers J."/>
            <person name="Rivas-Marin E."/>
            <person name="Kohn T."/>
            <person name="Peeters S.H."/>
            <person name="Heuer A."/>
            <person name="Rast P."/>
            <person name="Oberbeckmann S."/>
            <person name="Bunk B."/>
            <person name="Jeske O."/>
            <person name="Meyerdierks A."/>
            <person name="Storesund J.E."/>
            <person name="Kallscheuer N."/>
            <person name="Luecker S."/>
            <person name="Lage O.M."/>
            <person name="Pohl T."/>
            <person name="Merkel B.J."/>
            <person name="Hornburger P."/>
            <person name="Mueller R.-W."/>
            <person name="Bruemmer F."/>
            <person name="Labrenz M."/>
            <person name="Spormann A.M."/>
            <person name="Op den Camp H."/>
            <person name="Overmann J."/>
            <person name="Amann R."/>
            <person name="Jetten M.S.M."/>
            <person name="Mascher T."/>
            <person name="Medema M.H."/>
            <person name="Devos D.P."/>
            <person name="Kaster A.-K."/>
            <person name="Ovreas L."/>
            <person name="Rohde M."/>
            <person name="Galperin M.Y."/>
            <person name="Jogler C."/>
        </authorList>
    </citation>
    <scope>NUCLEOTIDE SEQUENCE [LARGE SCALE GENOMIC DNA]</scope>
    <source>
        <strain evidence="3 4">Pla110</strain>
    </source>
</reference>
<dbReference type="KEGG" id="plon:Pla110_15790"/>
<dbReference type="SMART" id="SM00331">
    <property type="entry name" value="PP2C_SIG"/>
    <property type="match status" value="1"/>
</dbReference>
<dbReference type="EMBL" id="CP036281">
    <property type="protein sequence ID" value="QDU79860.1"/>
    <property type="molecule type" value="Genomic_DNA"/>
</dbReference>
<gene>
    <name evidence="3" type="ORF">Pla110_15790</name>
</gene>
<dbReference type="OrthoDB" id="9801841at2"/>
<dbReference type="RefSeq" id="WP_144994798.1">
    <property type="nucleotide sequence ID" value="NZ_CP036281.1"/>
</dbReference>
<evidence type="ECO:0000259" key="2">
    <source>
        <dbReference type="PROSITE" id="PS51746"/>
    </source>
</evidence>
<dbReference type="Gene3D" id="3.60.40.10">
    <property type="entry name" value="PPM-type phosphatase domain"/>
    <property type="match status" value="1"/>
</dbReference>
<keyword evidence="1" id="KW-0472">Membrane</keyword>
<feature type="transmembrane region" description="Helical" evidence="1">
    <location>
        <begin position="301"/>
        <end position="319"/>
    </location>
</feature>
<dbReference type="GO" id="GO:0004722">
    <property type="term" value="F:protein serine/threonine phosphatase activity"/>
    <property type="evidence" value="ECO:0007669"/>
    <property type="project" value="InterPro"/>
</dbReference>
<dbReference type="InterPro" id="IPR036457">
    <property type="entry name" value="PPM-type-like_dom_sf"/>
</dbReference>
<accession>A0A518CKV2</accession>
<evidence type="ECO:0000313" key="4">
    <source>
        <dbReference type="Proteomes" id="UP000317178"/>
    </source>
</evidence>
<keyword evidence="4" id="KW-1185">Reference proteome</keyword>
<dbReference type="Proteomes" id="UP000317178">
    <property type="component" value="Chromosome"/>
</dbReference>
<sequence length="427" mass="47306">MLWEQRIQYGSLTDLGFRRQNNEDSLTVRLLKDKELWQSHGHIFIVCDGMGGHAVGELASKIAVDTVPHNFYKSHPKGVPLENLQQAIVAANSAIYERSAANHEFQRMGTTCSTLVLGPHGAIAGHVGDSRVYRVRGERIDQLTCDHSLEWELKQQAKGDIDPSLYSRSRHVITRSLGPEPAVEVDIEGPYPVLPGDSYIVCSDGLTGHLSDDEIGMICSSLDAGEACKLMVNLANLRGGVDNITVIVAEVSTELPDVNADNGDNPSFERIVTAGRFAGLTTIITFMAGVLLLLMQKWVPASILMTVASVSCALTYLLWSRWRHRHDVPLPVDDNTPSESSTVVWRPYRSASASLSTNFLKQLDAVSEELIRTAQEEKWQINWNKVDGTLIDARSALREKSEKEAISKYGDLIQRFMVSLKKHRSSE</sequence>
<dbReference type="Pfam" id="PF13672">
    <property type="entry name" value="PP2C_2"/>
    <property type="match status" value="1"/>
</dbReference>
<dbReference type="PANTHER" id="PTHR47992">
    <property type="entry name" value="PROTEIN PHOSPHATASE"/>
    <property type="match status" value="1"/>
</dbReference>
<evidence type="ECO:0000256" key="1">
    <source>
        <dbReference type="SAM" id="Phobius"/>
    </source>
</evidence>
<protein>
    <recommendedName>
        <fullName evidence="2">PPM-type phosphatase domain-containing protein</fullName>
    </recommendedName>
</protein>
<feature type="domain" description="PPM-type phosphatase" evidence="2">
    <location>
        <begin position="8"/>
        <end position="251"/>
    </location>
</feature>
<keyword evidence="1" id="KW-1133">Transmembrane helix</keyword>
<dbReference type="SUPFAM" id="SSF81606">
    <property type="entry name" value="PP2C-like"/>
    <property type="match status" value="1"/>
</dbReference>
<feature type="transmembrane region" description="Helical" evidence="1">
    <location>
        <begin position="277"/>
        <end position="295"/>
    </location>
</feature>
<dbReference type="AlphaFoldDB" id="A0A518CKV2"/>
<dbReference type="InterPro" id="IPR015655">
    <property type="entry name" value="PP2C"/>
</dbReference>
<name>A0A518CKV2_9PLAN</name>
<dbReference type="SMART" id="SM00332">
    <property type="entry name" value="PP2Cc"/>
    <property type="match status" value="1"/>
</dbReference>
<dbReference type="PROSITE" id="PS51746">
    <property type="entry name" value="PPM_2"/>
    <property type="match status" value="1"/>
</dbReference>
<keyword evidence="1" id="KW-0812">Transmembrane</keyword>
<organism evidence="3 4">
    <name type="scientific">Polystyrenella longa</name>
    <dbReference type="NCBI Taxonomy" id="2528007"/>
    <lineage>
        <taxon>Bacteria</taxon>
        <taxon>Pseudomonadati</taxon>
        <taxon>Planctomycetota</taxon>
        <taxon>Planctomycetia</taxon>
        <taxon>Planctomycetales</taxon>
        <taxon>Planctomycetaceae</taxon>
        <taxon>Polystyrenella</taxon>
    </lineage>
</organism>
<dbReference type="CDD" id="cd00143">
    <property type="entry name" value="PP2Cc"/>
    <property type="match status" value="1"/>
</dbReference>
<proteinExistence type="predicted"/>